<gene>
    <name evidence="1" type="ORF">UFOVP1119_19</name>
    <name evidence="2" type="ORF">UFOVP1238_136</name>
</gene>
<protein>
    <submittedName>
        <fullName evidence="1">Uncharacterized protein</fullName>
    </submittedName>
</protein>
<sequence length="76" mass="9160">MPKLVLDYDKAHKFVEKNKSQGFFWDGWTIVKWSPSNNGYMEKNGLFRNNKWGYSARFELKSNGTWELNEKYDKFN</sequence>
<organism evidence="1">
    <name type="scientific">uncultured Caudovirales phage</name>
    <dbReference type="NCBI Taxonomy" id="2100421"/>
    <lineage>
        <taxon>Viruses</taxon>
        <taxon>Duplodnaviria</taxon>
        <taxon>Heunggongvirae</taxon>
        <taxon>Uroviricota</taxon>
        <taxon>Caudoviricetes</taxon>
        <taxon>Peduoviridae</taxon>
        <taxon>Maltschvirus</taxon>
        <taxon>Maltschvirus maltsch</taxon>
    </lineage>
</organism>
<dbReference type="EMBL" id="LR797076">
    <property type="protein sequence ID" value="CAB4185245.1"/>
    <property type="molecule type" value="Genomic_DNA"/>
</dbReference>
<reference evidence="1" key="1">
    <citation type="submission" date="2020-05" db="EMBL/GenBank/DDBJ databases">
        <authorList>
            <person name="Chiriac C."/>
            <person name="Salcher M."/>
            <person name="Ghai R."/>
            <person name="Kavagutti S V."/>
        </authorList>
    </citation>
    <scope>NUCLEOTIDE SEQUENCE</scope>
</reference>
<accession>A0A6J5QX44</accession>
<evidence type="ECO:0000313" key="2">
    <source>
        <dbReference type="EMBL" id="CAB4193742.1"/>
    </source>
</evidence>
<proteinExistence type="predicted"/>
<evidence type="ECO:0000313" key="1">
    <source>
        <dbReference type="EMBL" id="CAB4185245.1"/>
    </source>
</evidence>
<name>A0A6J5QX44_9CAUD</name>
<dbReference type="EMBL" id="LR797198">
    <property type="protein sequence ID" value="CAB4193742.1"/>
    <property type="molecule type" value="Genomic_DNA"/>
</dbReference>